<name>A0AAW6WDX6_9FUSO</name>
<reference evidence="4" key="1">
    <citation type="journal article" date="2022" name="Gene">
        <title>A genome-led study on the pathogenesis of Fusobacterium necrophorum infections.</title>
        <authorList>
            <person name="Thapa G."/>
            <person name="Jayal A."/>
            <person name="Sikazwe E."/>
            <person name="Perry T."/>
            <person name="Mohammed Al Balushi A."/>
            <person name="Livingstone P."/>
        </authorList>
    </citation>
    <scope>NUCLEOTIDE SEQUENCE</scope>
    <source>
        <strain evidence="4">BRON_8</strain>
    </source>
</reference>
<keyword evidence="5" id="KW-1185">Reference proteome</keyword>
<dbReference type="Pfam" id="PF12236">
    <property type="entry name" value="Head-tail_con"/>
    <property type="match status" value="1"/>
</dbReference>
<keyword evidence="2" id="KW-1188">Viral release from host cell</keyword>
<gene>
    <name evidence="4" type="ORF">MWG07_10040</name>
</gene>
<accession>A0AAW6WDX6</accession>
<evidence type="ECO:0000256" key="2">
    <source>
        <dbReference type="ARBA" id="ARBA00022612"/>
    </source>
</evidence>
<organism evidence="4 5">
    <name type="scientific">Fusobacterium necrophorum</name>
    <dbReference type="NCBI Taxonomy" id="859"/>
    <lineage>
        <taxon>Bacteria</taxon>
        <taxon>Fusobacteriati</taxon>
        <taxon>Fusobacteriota</taxon>
        <taxon>Fusobacteriia</taxon>
        <taxon>Fusobacteriales</taxon>
        <taxon>Fusobacteriaceae</taxon>
        <taxon>Fusobacterium</taxon>
    </lineage>
</organism>
<comment type="caution">
    <text evidence="4">The sequence shown here is derived from an EMBL/GenBank/DDBJ whole genome shotgun (WGS) entry which is preliminary data.</text>
</comment>
<dbReference type="Proteomes" id="UP001173223">
    <property type="component" value="Unassembled WGS sequence"/>
</dbReference>
<dbReference type="AlphaFoldDB" id="A0AAW6WDX6"/>
<evidence type="ECO:0000313" key="5">
    <source>
        <dbReference type="Proteomes" id="UP001173223"/>
    </source>
</evidence>
<keyword evidence="3" id="KW-0231">Viral genome packaging</keyword>
<proteinExistence type="predicted"/>
<comment type="subcellular location">
    <subcellularLocation>
        <location evidence="1">Virion</location>
    </subcellularLocation>
</comment>
<dbReference type="InterPro" id="IPR020991">
    <property type="entry name" value="Connector_podovirus"/>
</dbReference>
<protein>
    <submittedName>
        <fullName evidence="4">Portal protein</fullName>
    </submittedName>
</protein>
<evidence type="ECO:0000313" key="4">
    <source>
        <dbReference type="EMBL" id="MDK4512590.1"/>
    </source>
</evidence>
<evidence type="ECO:0000256" key="3">
    <source>
        <dbReference type="ARBA" id="ARBA00023219"/>
    </source>
</evidence>
<sequence>MSEIKKEKLLFYFEKAKQYKDDIKGDYNETYALTDVSFEIKDDTSRQKATMRGVDSTVLDSQRFLSSFIMSSVFSKTGRWATLKSNLDVLKIIHDTDEEGAKIIANEVDKVLENNSESVYHAIDVTNYYTETAKAVMDCIKVGTGIRKIVEQKSTSKPFTYEYQNLDNIFILEDAQGKPNIIFKRYIEKNLQDIQDKFGHIAGYKDPQELKNIDDLEEKIAIFEVVIGEFDEKTSRTMFYHAVYTEEFEECLAEESLEYNPYTVFRWSVDSSNPWGIGIGRANKHLLQELKNNVAKRAEHRDKIVNPPVNYYGDEKLINRVSLKAGKVNYGGAWNDGNKVAVQPIQTGMTLIPIDQDIADCRERIRKAYIAQPLGDVGDTRNRSATEMDLRIELFRKEFSMTYELINTELLEPTFMNAYYILQSKGLLQEVENEDYVTHSQIHYVNELTRSAGRGDVMNMIDFYNMVGVVLPEDQRSFIFNVGKFVELARDKMRIPLDVVATAEELNENIAEQQKMMAIQMMSQAQGRMGVSAETGLAAKVKEVGEELDDL</sequence>
<dbReference type="EMBL" id="JAMGTK010000019">
    <property type="protein sequence ID" value="MDK4512590.1"/>
    <property type="molecule type" value="Genomic_DNA"/>
</dbReference>
<reference evidence="4" key="2">
    <citation type="submission" date="2022-04" db="EMBL/GenBank/DDBJ databases">
        <authorList>
            <person name="Livingstone P.G."/>
        </authorList>
    </citation>
    <scope>NUCLEOTIDE SEQUENCE</scope>
    <source>
        <strain evidence="4">BRON_8</strain>
    </source>
</reference>
<evidence type="ECO:0000256" key="1">
    <source>
        <dbReference type="ARBA" id="ARBA00004328"/>
    </source>
</evidence>
<dbReference type="RefSeq" id="WP_285049223.1">
    <property type="nucleotide sequence ID" value="NZ_JAMGTK010000019.1"/>
</dbReference>